<dbReference type="PANTHER" id="PTHR31010">
    <property type="entry name" value="RAN-SPECIFIC GTPASE-ACTIVATING PROTEIN 30-RELATED"/>
    <property type="match status" value="1"/>
</dbReference>
<reference evidence="2 3" key="1">
    <citation type="submission" date="2016-07" db="EMBL/GenBank/DDBJ databases">
        <title>Pervasive Adenine N6-methylation of Active Genes in Fungi.</title>
        <authorList>
            <consortium name="DOE Joint Genome Institute"/>
            <person name="Mondo S.J."/>
            <person name="Dannebaum R.O."/>
            <person name="Kuo R.C."/>
            <person name="Labutti K."/>
            <person name="Haridas S."/>
            <person name="Kuo A."/>
            <person name="Salamov A."/>
            <person name="Ahrendt S.R."/>
            <person name="Lipzen A."/>
            <person name="Sullivan W."/>
            <person name="Andreopoulos W.B."/>
            <person name="Clum A."/>
            <person name="Lindquist E."/>
            <person name="Daum C."/>
            <person name="Ramamoorthy G.K."/>
            <person name="Gryganskyi A."/>
            <person name="Culley D."/>
            <person name="Magnuson J.K."/>
            <person name="James T.Y."/>
            <person name="O'Malley M.A."/>
            <person name="Stajich J.E."/>
            <person name="Spatafora J.W."/>
            <person name="Visel A."/>
            <person name="Grigoriev I.V."/>
        </authorList>
    </citation>
    <scope>NUCLEOTIDE SEQUENCE [LARGE SCALE GENOMIC DNA]</scope>
    <source>
        <strain evidence="2 3">NRRL 2496</strain>
    </source>
</reference>
<accession>A0A1X2HJ54</accession>
<dbReference type="GO" id="GO:0005634">
    <property type="term" value="C:nucleus"/>
    <property type="evidence" value="ECO:0007669"/>
    <property type="project" value="TreeGrafter"/>
</dbReference>
<dbReference type="OrthoDB" id="512915at2759"/>
<name>A0A1X2HJ54_SYNRA</name>
<dbReference type="OMA" id="QSMFFTA"/>
<sequence length="386" mass="43432">MSSLEELFGKLAMTTVNTVSRIAISQATNMAIKGVTTYVTQQSSKNKQESRELTILQRQLDLKIKNLKPTIDIIAHSVADGNRDLEPALEMCNDLTNEIDLFAQETKTGESLGPRLRELLSRVDDAIPSLHLALRSLTDTTVAYSPAMLLQASHALVQAKGKQSPVFPLRLYSLFAANIRDTLTTNKTFTWKEELFKCDLTLQHKPPYDLELHIKEDLNDGRYHEDDEEGQTIRIDVKAVQKMYYTKSGTLLDIDDAKSPVLVFKVLKQAPATPSDEGLQVKEARPEIERSELQEADWYAVALWSEDEDEEEEEEEEEDSDGEREEGSKGDKTTDTKDTAKKVKAQATQNVNLLLLESVVRLGLLETSEQMDHLSASDDLLNLYMD</sequence>
<feature type="region of interest" description="Disordered" evidence="1">
    <location>
        <begin position="305"/>
        <end position="343"/>
    </location>
</feature>
<evidence type="ECO:0000256" key="1">
    <source>
        <dbReference type="SAM" id="MobiDB-lite"/>
    </source>
</evidence>
<dbReference type="AlphaFoldDB" id="A0A1X2HJ54"/>
<feature type="compositionally biased region" description="Acidic residues" evidence="1">
    <location>
        <begin position="305"/>
        <end position="324"/>
    </location>
</feature>
<proteinExistence type="predicted"/>
<keyword evidence="3" id="KW-1185">Reference proteome</keyword>
<protein>
    <submittedName>
        <fullName evidence="2">RanGTP-binding protein-domain-containing protein</fullName>
    </submittedName>
</protein>
<dbReference type="Proteomes" id="UP000242180">
    <property type="component" value="Unassembled WGS sequence"/>
</dbReference>
<dbReference type="InParanoid" id="A0A1X2HJ54"/>
<dbReference type="GO" id="GO:0005737">
    <property type="term" value="C:cytoplasm"/>
    <property type="evidence" value="ECO:0007669"/>
    <property type="project" value="TreeGrafter"/>
</dbReference>
<dbReference type="FunCoup" id="A0A1X2HJ54">
    <property type="interactions" value="227"/>
</dbReference>
<dbReference type="EMBL" id="MCGN01000003">
    <property type="protein sequence ID" value="ORY99087.1"/>
    <property type="molecule type" value="Genomic_DNA"/>
</dbReference>
<gene>
    <name evidence="2" type="ORF">BCR43DRAFT_562428</name>
</gene>
<evidence type="ECO:0000313" key="2">
    <source>
        <dbReference type="EMBL" id="ORY99087.1"/>
    </source>
</evidence>
<feature type="compositionally biased region" description="Basic and acidic residues" evidence="1">
    <location>
        <begin position="325"/>
        <end position="341"/>
    </location>
</feature>
<organism evidence="2 3">
    <name type="scientific">Syncephalastrum racemosum</name>
    <name type="common">Filamentous fungus</name>
    <dbReference type="NCBI Taxonomy" id="13706"/>
    <lineage>
        <taxon>Eukaryota</taxon>
        <taxon>Fungi</taxon>
        <taxon>Fungi incertae sedis</taxon>
        <taxon>Mucoromycota</taxon>
        <taxon>Mucoromycotina</taxon>
        <taxon>Mucoromycetes</taxon>
        <taxon>Mucorales</taxon>
        <taxon>Syncephalastraceae</taxon>
        <taxon>Syncephalastrum</taxon>
    </lineage>
</organism>
<evidence type="ECO:0000313" key="3">
    <source>
        <dbReference type="Proteomes" id="UP000242180"/>
    </source>
</evidence>
<dbReference type="InterPro" id="IPR008812">
    <property type="entry name" value="Ran_GTP-bd-rel"/>
</dbReference>
<dbReference type="GO" id="GO:0030695">
    <property type="term" value="F:GTPase regulator activity"/>
    <property type="evidence" value="ECO:0007669"/>
    <property type="project" value="TreeGrafter"/>
</dbReference>
<dbReference type="PANTHER" id="PTHR31010:SF2">
    <property type="entry name" value="RAN-SPECIFIC GTPASE-ACTIVATING PROTEIN 30"/>
    <property type="match status" value="1"/>
</dbReference>
<comment type="caution">
    <text evidence="2">The sequence shown here is derived from an EMBL/GenBank/DDBJ whole genome shotgun (WGS) entry which is preliminary data.</text>
</comment>
<dbReference type="Pfam" id="PF05508">
    <property type="entry name" value="Ran-binding"/>
    <property type="match status" value="1"/>
</dbReference>